<organism evidence="2 3">
    <name type="scientific">Acidiphilium rubrum</name>
    <dbReference type="NCBI Taxonomy" id="526"/>
    <lineage>
        <taxon>Bacteria</taxon>
        <taxon>Pseudomonadati</taxon>
        <taxon>Pseudomonadota</taxon>
        <taxon>Alphaproteobacteria</taxon>
        <taxon>Acetobacterales</taxon>
        <taxon>Acidocellaceae</taxon>
        <taxon>Acidiphilium</taxon>
    </lineage>
</organism>
<dbReference type="RefSeq" id="WP_029313271.1">
    <property type="nucleotide sequence ID" value="NZ_FTNE01000031.1"/>
</dbReference>
<feature type="domain" description="PD-(D/E)XK endonuclease-like" evidence="1">
    <location>
        <begin position="700"/>
        <end position="926"/>
    </location>
</feature>
<dbReference type="InterPro" id="IPR038726">
    <property type="entry name" value="PDDEXK_AddAB-type"/>
</dbReference>
<proteinExistence type="predicted"/>
<dbReference type="InterPro" id="IPR014153">
    <property type="entry name" value="Ds_break_AddB"/>
</dbReference>
<dbReference type="Proteomes" id="UP000186308">
    <property type="component" value="Unassembled WGS sequence"/>
</dbReference>
<keyword evidence="3" id="KW-1185">Reference proteome</keyword>
<dbReference type="AlphaFoldDB" id="A0A8G2FLP8"/>
<keyword evidence="2" id="KW-0547">Nucleotide-binding</keyword>
<keyword evidence="2" id="KW-0347">Helicase</keyword>
<dbReference type="Pfam" id="PF12705">
    <property type="entry name" value="PDDEXK_1"/>
    <property type="match status" value="1"/>
</dbReference>
<dbReference type="GO" id="GO:0004386">
    <property type="term" value="F:helicase activity"/>
    <property type="evidence" value="ECO:0007669"/>
    <property type="project" value="UniProtKB-KW"/>
</dbReference>
<protein>
    <submittedName>
        <fullName evidence="2">ATP-dependent helicase/nuclease subunit B</fullName>
    </submittedName>
</protein>
<dbReference type="NCBIfam" id="TIGR02786">
    <property type="entry name" value="addB_alphas"/>
    <property type="match status" value="1"/>
</dbReference>
<evidence type="ECO:0000259" key="1">
    <source>
        <dbReference type="Pfam" id="PF12705"/>
    </source>
</evidence>
<name>A0A8G2FLP8_ACIRU</name>
<comment type="caution">
    <text evidence="2">The sequence shown here is derived from an EMBL/GenBank/DDBJ whole genome shotgun (WGS) entry which is preliminary data.</text>
</comment>
<dbReference type="EMBL" id="FTNE01000031">
    <property type="protein sequence ID" value="SIR42555.1"/>
    <property type="molecule type" value="Genomic_DNA"/>
</dbReference>
<accession>A0A8G2FLP8</accession>
<evidence type="ECO:0000313" key="2">
    <source>
        <dbReference type="EMBL" id="SIR42555.1"/>
    </source>
</evidence>
<sequence>MTPSAAYVPASVPFLPALARAWLDAARAAGRDVADGLLILPTRRAARAAASAFLEANGGPLIMPRIAAIGAADEAALGIEAGLELPPAIPAEERRTILARLILGMGGRDGAPRRLAEALMLADDLAVLIDAAEQAEIDLAATLPGIVAPDLAVHWQRILDFLSIVTRLWPDVLADRGAVDPARRLRLLIDAQAEFWVAAPPVMPVWLAGLAVATPAVARLARVVAGLDAGKVVLAGFDADMKADDWAHLADLPTHPQAGLFRLLTAMGVQRDEVVPLIAADTGARAGRVGLLRQAFLRAAMPDDPASAGLSTDGVLRLDAGDEQDEARAIALALRDALDSPGRVAALVTPDRGLAQLVSAELLRLGIRAEDSAGEVLAGTPPAVLLRLLAAAQDQDYAPVALLAVLKHPLVFAGRDKQACRRLARQVDLWLRVAAPGPGFAALLRALDDEKYREINRFIGSIQILLEPVIAACTPMAIGPAALIGGLIEAAEAIATDETGRCVLWDAEAGAALSEHLAVQLAALEGLAPVDPRELAALLDAVLGTARLRRPRARDANPRVAIWGIMEARLQSVDTLVLGGMVEGVFPAEPDPGPWLSRPMRRAAQLPDDAALIGEAAHDVTSLMASCGTVILSAPRRRGRAPAVPSRFLARLDLVLLGAGLALEAHPAAAWAAQLDQPAVRTVRPKPAPRPAAAARPVEYSISDITTLLADPYAIHARRIMRLRPLDALDAETDAALFGTLVHDGLAAVSGKPDWALNDTAPALLTAAFERELARHRLRRALTAFWRVRLARIAEWIVGIERDRIGESGAADAIAVELPGAWQCGGFTVKGRIDRIERRGTSLQIIDFKTGSPPNDGAVEAGSAPQLPIEAVIAEAGGFAGFAGLVDELAYWKLSGGATEGQTRALLKGDAARVRSVIETARTAIPALLAYYADPATPFFDRPSPARTTFDSPFAGVSRRAEWEDSA</sequence>
<gene>
    <name evidence="2" type="ORF">SAMN05421828_13121</name>
</gene>
<reference evidence="2 3" key="1">
    <citation type="submission" date="2017-01" db="EMBL/GenBank/DDBJ databases">
        <authorList>
            <person name="Varghese N."/>
            <person name="Submissions S."/>
        </authorList>
    </citation>
    <scope>NUCLEOTIDE SEQUENCE [LARGE SCALE GENOMIC DNA]</scope>
    <source>
        <strain evidence="2 3">ATCC 35905</strain>
    </source>
</reference>
<keyword evidence="2" id="KW-0067">ATP-binding</keyword>
<dbReference type="InterPro" id="IPR027417">
    <property type="entry name" value="P-loop_NTPase"/>
</dbReference>
<dbReference type="OrthoDB" id="9780606at2"/>
<evidence type="ECO:0000313" key="3">
    <source>
        <dbReference type="Proteomes" id="UP000186308"/>
    </source>
</evidence>
<keyword evidence="2" id="KW-0378">Hydrolase</keyword>
<dbReference type="SUPFAM" id="SSF52540">
    <property type="entry name" value="P-loop containing nucleoside triphosphate hydrolases"/>
    <property type="match status" value="1"/>
</dbReference>